<organism evidence="2 3">
    <name type="scientific">Mycena citricolor</name>
    <dbReference type="NCBI Taxonomy" id="2018698"/>
    <lineage>
        <taxon>Eukaryota</taxon>
        <taxon>Fungi</taxon>
        <taxon>Dikarya</taxon>
        <taxon>Basidiomycota</taxon>
        <taxon>Agaricomycotina</taxon>
        <taxon>Agaricomycetes</taxon>
        <taxon>Agaricomycetidae</taxon>
        <taxon>Agaricales</taxon>
        <taxon>Marasmiineae</taxon>
        <taxon>Mycenaceae</taxon>
        <taxon>Mycena</taxon>
    </lineage>
</organism>
<proteinExistence type="predicted"/>
<feature type="non-terminal residue" evidence="2">
    <location>
        <position position="78"/>
    </location>
</feature>
<reference evidence="2" key="1">
    <citation type="submission" date="2023-11" db="EMBL/GenBank/DDBJ databases">
        <authorList>
            <person name="De Vega J J."/>
            <person name="De Vega J J."/>
        </authorList>
    </citation>
    <scope>NUCLEOTIDE SEQUENCE</scope>
</reference>
<dbReference type="Proteomes" id="UP001295794">
    <property type="component" value="Unassembled WGS sequence"/>
</dbReference>
<gene>
    <name evidence="2" type="ORF">MYCIT1_LOCUS24326</name>
</gene>
<evidence type="ECO:0000256" key="1">
    <source>
        <dbReference type="SAM" id="MobiDB-lite"/>
    </source>
</evidence>
<dbReference type="EMBL" id="CAVNYO010000405">
    <property type="protein sequence ID" value="CAK5276212.1"/>
    <property type="molecule type" value="Genomic_DNA"/>
</dbReference>
<evidence type="ECO:0000313" key="2">
    <source>
        <dbReference type="EMBL" id="CAK5276212.1"/>
    </source>
</evidence>
<protein>
    <submittedName>
        <fullName evidence="2">Uncharacterized protein</fullName>
    </submittedName>
</protein>
<feature type="region of interest" description="Disordered" evidence="1">
    <location>
        <begin position="36"/>
        <end position="78"/>
    </location>
</feature>
<sequence length="78" mass="8713">HSDQSSVSKPRLICAYELELQSRVYPEVSLLQKERRPLSFPARGSNQSHAREHSNGKSRTTMNASGSHRTDQEGFSVG</sequence>
<feature type="compositionally biased region" description="Polar residues" evidence="1">
    <location>
        <begin position="57"/>
        <end position="67"/>
    </location>
</feature>
<name>A0AAD2HLV4_9AGAR</name>
<evidence type="ECO:0000313" key="3">
    <source>
        <dbReference type="Proteomes" id="UP001295794"/>
    </source>
</evidence>
<accession>A0AAD2HLV4</accession>
<comment type="caution">
    <text evidence="2">The sequence shown here is derived from an EMBL/GenBank/DDBJ whole genome shotgun (WGS) entry which is preliminary data.</text>
</comment>
<keyword evidence="3" id="KW-1185">Reference proteome</keyword>
<dbReference type="AlphaFoldDB" id="A0AAD2HLV4"/>